<accession>A0AAE3ED25</accession>
<keyword evidence="2" id="KW-1185">Reference proteome</keyword>
<organism evidence="1 2">
    <name type="scientific">Hominifimenecus microfluidus</name>
    <dbReference type="NCBI Taxonomy" id="2885348"/>
    <lineage>
        <taxon>Bacteria</taxon>
        <taxon>Bacillati</taxon>
        <taxon>Bacillota</taxon>
        <taxon>Clostridia</taxon>
        <taxon>Lachnospirales</taxon>
        <taxon>Lachnospiraceae</taxon>
        <taxon>Hominifimenecus</taxon>
    </lineage>
</organism>
<sequence length="127" mass="14299">MGKLILDGKTYDVDVRNIKRKFQILDGSEATRVLSGSMIRDIIGTYYNYTMEIETEKLGRAAYDSLYETLSAPVNSHHMVVPYGQTTLDADFYVTSGEDAVFREDSSGRTWSGLSIDFIAMEPARRP</sequence>
<dbReference type="AlphaFoldDB" id="A0AAE3ED25"/>
<dbReference type="RefSeq" id="WP_308454784.1">
    <property type="nucleotide sequence ID" value="NZ_JAJEQR010000064.1"/>
</dbReference>
<reference evidence="1" key="1">
    <citation type="submission" date="2021-10" db="EMBL/GenBank/DDBJ databases">
        <title>Anaerobic single-cell dispensing facilitates the cultivation of human gut bacteria.</title>
        <authorList>
            <person name="Afrizal A."/>
        </authorList>
    </citation>
    <scope>NUCLEOTIDE SEQUENCE</scope>
    <source>
        <strain evidence="1">CLA-AA-H215</strain>
    </source>
</reference>
<proteinExistence type="predicted"/>
<gene>
    <name evidence="1" type="ORF">LKD81_15485</name>
</gene>
<name>A0AAE3ED25_9FIRM</name>
<comment type="caution">
    <text evidence="1">The sequence shown here is derived from an EMBL/GenBank/DDBJ whole genome shotgun (WGS) entry which is preliminary data.</text>
</comment>
<evidence type="ECO:0000313" key="2">
    <source>
        <dbReference type="Proteomes" id="UP001198182"/>
    </source>
</evidence>
<protein>
    <submittedName>
        <fullName evidence="1">Uncharacterized protein</fullName>
    </submittedName>
</protein>
<dbReference type="Proteomes" id="UP001198182">
    <property type="component" value="Unassembled WGS sequence"/>
</dbReference>
<evidence type="ECO:0000313" key="1">
    <source>
        <dbReference type="EMBL" id="MCC2232377.1"/>
    </source>
</evidence>
<dbReference type="EMBL" id="JAJEQR010000064">
    <property type="protein sequence ID" value="MCC2232377.1"/>
    <property type="molecule type" value="Genomic_DNA"/>
</dbReference>